<dbReference type="RefSeq" id="WP_013958618.1">
    <property type="nucleotide sequence ID" value="NC_015727.1"/>
</dbReference>
<protein>
    <recommendedName>
        <fullName evidence="2">Peptidase C45 hydrolase domain-containing protein</fullName>
    </recommendedName>
</protein>
<dbReference type="InterPro" id="IPR047801">
    <property type="entry name" value="Peptidase_C45"/>
</dbReference>
<name>F8GVK1_CUPNN</name>
<dbReference type="Proteomes" id="UP000006798">
    <property type="component" value="Plasmid pBB1"/>
</dbReference>
<dbReference type="InterPro" id="IPR029055">
    <property type="entry name" value="Ntn_hydrolases_N"/>
</dbReference>
<geneLocation type="plasmid" evidence="3 4">
    <name>pBB1</name>
</geneLocation>
<dbReference type="Pfam" id="PF03417">
    <property type="entry name" value="AAT"/>
    <property type="match status" value="1"/>
</dbReference>
<evidence type="ECO:0000259" key="2">
    <source>
        <dbReference type="Pfam" id="PF03417"/>
    </source>
</evidence>
<evidence type="ECO:0000313" key="3">
    <source>
        <dbReference type="EMBL" id="AEI81560.1"/>
    </source>
</evidence>
<dbReference type="PANTHER" id="PTHR34180">
    <property type="entry name" value="PEPTIDASE C45"/>
    <property type="match status" value="1"/>
</dbReference>
<gene>
    <name evidence="3" type="ordered locus">CNE_BB1p01330</name>
</gene>
<dbReference type="InterPro" id="IPR005079">
    <property type="entry name" value="Peptidase_C45_hydrolase"/>
</dbReference>
<reference evidence="3 4" key="1">
    <citation type="journal article" date="2011" name="J. Bacteriol.">
        <title>Complete genome sequence of the type strain Cupriavidus necator N-1.</title>
        <authorList>
            <person name="Poehlein A."/>
            <person name="Kusian B."/>
            <person name="Friedrich B."/>
            <person name="Daniel R."/>
            <person name="Bowien B."/>
        </authorList>
    </citation>
    <scope>NUCLEOTIDE SEQUENCE [LARGE SCALE GENOMIC DNA]</scope>
    <source>
        <strain evidence="4">ATCC 43291 / DSM 13513 / CCUG 52238 / LMG 8453 / N-1</strain>
        <plasmid evidence="3 4">pBB1</plasmid>
    </source>
</reference>
<dbReference type="Gene3D" id="3.60.60.10">
    <property type="entry name" value="Penicillin V Acylase, Chain A"/>
    <property type="match status" value="1"/>
</dbReference>
<dbReference type="EMBL" id="CP002879">
    <property type="protein sequence ID" value="AEI81560.1"/>
    <property type="molecule type" value="Genomic_DNA"/>
</dbReference>
<dbReference type="InterPro" id="IPR047794">
    <property type="entry name" value="C45_proenzyme-like"/>
</dbReference>
<dbReference type="KEGG" id="cnc:CNE_BB1p01330"/>
<feature type="compositionally biased region" description="Basic and acidic residues" evidence="1">
    <location>
        <begin position="353"/>
        <end position="364"/>
    </location>
</feature>
<feature type="domain" description="Peptidase C45 hydrolase" evidence="2">
    <location>
        <begin position="109"/>
        <end position="312"/>
    </location>
</feature>
<accession>F8GVK1</accession>
<dbReference type="NCBIfam" id="NF040521">
    <property type="entry name" value="C45_proenzyme"/>
    <property type="match status" value="1"/>
</dbReference>
<proteinExistence type="predicted"/>
<dbReference type="SUPFAM" id="SSF56235">
    <property type="entry name" value="N-terminal nucleophile aminohydrolases (Ntn hydrolases)"/>
    <property type="match status" value="1"/>
</dbReference>
<sequence>MTLHAVHIPVRFEAWVEDQPGPQWRARFDRYWPAYRTWFLRTGTVGRPSYLDCRRALRKHMPELVSVWESLVDLAGGGDIEARFLSLWCPPPYIGGCTQAIWTDPAGHEEPALVRNYDYAPALLEGDWVATRWRGPRVVAMSDCLWGALDGLNESGLACSLSFGGRTVSGEGFGVPLVLRYVLEVATTTREAIRLLERVPVSTTYSITLLDRQGDWATVFVAPDRATEVHRLAVVANHQKCVEWPEHAKATRSVERQQWLEGRMTQPGSARDMAMALTRPPMLQDSYQRGYGTLYTATYWPRSGAVEMQWPGREPWMQSVATFAESERTVLFSFAPGEPRQQWPADFKTNQTRARDTATGDRDIPTPFLS</sequence>
<dbReference type="PANTHER" id="PTHR34180:SF1">
    <property type="entry name" value="BETA-ALANYL-DOPAMINE_CARCININE HYDROLASE"/>
    <property type="match status" value="1"/>
</dbReference>
<feature type="region of interest" description="Disordered" evidence="1">
    <location>
        <begin position="341"/>
        <end position="370"/>
    </location>
</feature>
<keyword evidence="3" id="KW-0614">Plasmid</keyword>
<evidence type="ECO:0000313" key="4">
    <source>
        <dbReference type="Proteomes" id="UP000006798"/>
    </source>
</evidence>
<dbReference type="AlphaFoldDB" id="F8GVK1"/>
<evidence type="ECO:0000256" key="1">
    <source>
        <dbReference type="SAM" id="MobiDB-lite"/>
    </source>
</evidence>
<organism evidence="3 4">
    <name type="scientific">Cupriavidus necator (strain ATCC 43291 / DSM 13513 / CCUG 52238 / LMG 8453 / N-1)</name>
    <name type="common">Ralstonia eutropha</name>
    <dbReference type="NCBI Taxonomy" id="1042878"/>
    <lineage>
        <taxon>Bacteria</taxon>
        <taxon>Pseudomonadati</taxon>
        <taxon>Pseudomonadota</taxon>
        <taxon>Betaproteobacteria</taxon>
        <taxon>Burkholderiales</taxon>
        <taxon>Burkholderiaceae</taxon>
        <taxon>Cupriavidus</taxon>
    </lineage>
</organism>
<dbReference type="GeneID" id="34312557"/>
<dbReference type="HOGENOM" id="CLU_054173_0_0_4"/>